<protein>
    <submittedName>
        <fullName evidence="2">Uncharacterized protein</fullName>
    </submittedName>
</protein>
<comment type="caution">
    <text evidence="2">The sequence shown here is derived from an EMBL/GenBank/DDBJ whole genome shotgun (WGS) entry which is preliminary data.</text>
</comment>
<evidence type="ECO:0000256" key="1">
    <source>
        <dbReference type="SAM" id="SignalP"/>
    </source>
</evidence>
<organism evidence="2 3">
    <name type="scientific">Olleya marilimosa</name>
    <dbReference type="NCBI Taxonomy" id="272164"/>
    <lineage>
        <taxon>Bacteria</taxon>
        <taxon>Pseudomonadati</taxon>
        <taxon>Bacteroidota</taxon>
        <taxon>Flavobacteriia</taxon>
        <taxon>Flavobacteriales</taxon>
        <taxon>Flavobacteriaceae</taxon>
    </lineage>
</organism>
<evidence type="ECO:0000313" key="2">
    <source>
        <dbReference type="EMBL" id="MBD3862942.1"/>
    </source>
</evidence>
<dbReference type="Pfam" id="PF20311">
    <property type="entry name" value="DUF6607"/>
    <property type="match status" value="1"/>
</dbReference>
<evidence type="ECO:0000313" key="3">
    <source>
        <dbReference type="Proteomes" id="UP000627521"/>
    </source>
</evidence>
<proteinExistence type="predicted"/>
<gene>
    <name evidence="2" type="ORF">IEG06_05725</name>
</gene>
<accession>A0ABR8LXG2</accession>
<reference evidence="2 3" key="1">
    <citation type="submission" date="2020-09" db="EMBL/GenBank/DDBJ databases">
        <title>Bacillus nautilus sp. nov., Chryseoglobus crepusculi sp. nov, and Psychrobacter noctis sp. nov., isolated from deep-sea sponges from the equatorial Atlantic.</title>
        <authorList>
            <person name="Stennett H.L."/>
            <person name="Williams S.E."/>
        </authorList>
    </citation>
    <scope>NUCLEOTIDE SEQUENCE [LARGE SCALE GENOMIC DNA]</scope>
    <source>
        <strain evidence="2 3">28M-24</strain>
    </source>
</reference>
<dbReference type="Proteomes" id="UP000627521">
    <property type="component" value="Unassembled WGS sequence"/>
</dbReference>
<dbReference type="RefSeq" id="WP_191101123.1">
    <property type="nucleotide sequence ID" value="NZ_JACXXH010000002.1"/>
</dbReference>
<feature type="chain" id="PRO_5045245029" evidence="1">
    <location>
        <begin position="21"/>
        <end position="302"/>
    </location>
</feature>
<sequence length="302" mass="35504">MKTLTILSLLFLTFTATINAQNNKKQDQDAIKNMCGCYEVTFNFAETFNYSQDSLYKPSETKVDKGLEWAQLVEDSDSKISIQHLLQVGSPESPYIVKHWRQDWLFENTDFYMYNGDNKWTYVSKPKKEVKNQWTQKVYQVDDSPRYEGSATWVHVDGKSFWENSTTAPLPRREYTKRSDYNITLRGNRHEITNTGWVHDQDNDKVLREEGKEDVTLAKEKGYNTYVKVDDSKCQAAQDWWKANSAKWVKVRTKWESVFARHQDLALQAKVDNKVLYKYLFDDENYSTSDQINPLIESFIIK</sequence>
<name>A0ABR8LXG2_9FLAO</name>
<feature type="signal peptide" evidence="1">
    <location>
        <begin position="1"/>
        <end position="20"/>
    </location>
</feature>
<dbReference type="InterPro" id="IPR046715">
    <property type="entry name" value="DUF6607"/>
</dbReference>
<dbReference type="EMBL" id="JACXXH010000002">
    <property type="protein sequence ID" value="MBD3862942.1"/>
    <property type="molecule type" value="Genomic_DNA"/>
</dbReference>
<keyword evidence="3" id="KW-1185">Reference proteome</keyword>
<keyword evidence="1" id="KW-0732">Signal</keyword>